<dbReference type="EMBL" id="MFKE01000001">
    <property type="protein sequence ID" value="OGG36056.1"/>
    <property type="molecule type" value="Genomic_DNA"/>
</dbReference>
<protein>
    <submittedName>
        <fullName evidence="1">Uncharacterized protein</fullName>
    </submittedName>
</protein>
<evidence type="ECO:0000313" key="2">
    <source>
        <dbReference type="Proteomes" id="UP000176186"/>
    </source>
</evidence>
<evidence type="ECO:0000313" key="1">
    <source>
        <dbReference type="EMBL" id="OGG36056.1"/>
    </source>
</evidence>
<reference evidence="1 2" key="1">
    <citation type="journal article" date="2016" name="Nat. Commun.">
        <title>Thousands of microbial genomes shed light on interconnected biogeochemical processes in an aquifer system.</title>
        <authorList>
            <person name="Anantharaman K."/>
            <person name="Brown C.T."/>
            <person name="Hug L.A."/>
            <person name="Sharon I."/>
            <person name="Castelle C.J."/>
            <person name="Probst A.J."/>
            <person name="Thomas B.C."/>
            <person name="Singh A."/>
            <person name="Wilkins M.J."/>
            <person name="Karaoz U."/>
            <person name="Brodie E.L."/>
            <person name="Williams K.H."/>
            <person name="Hubbard S.S."/>
            <person name="Banfield J.F."/>
        </authorList>
    </citation>
    <scope>NUCLEOTIDE SEQUENCE [LARGE SCALE GENOMIC DNA]</scope>
</reference>
<gene>
    <name evidence="1" type="ORF">A2363_01000</name>
</gene>
<comment type="caution">
    <text evidence="1">The sequence shown here is derived from an EMBL/GenBank/DDBJ whole genome shotgun (WGS) entry which is preliminary data.</text>
</comment>
<dbReference type="STRING" id="1798401.A2363_01000"/>
<dbReference type="Proteomes" id="UP000176186">
    <property type="component" value="Unassembled WGS sequence"/>
</dbReference>
<organism evidence="1 2">
    <name type="scientific">Candidatus Gottesmanbacteria bacterium RIFOXYB1_FULL_47_11</name>
    <dbReference type="NCBI Taxonomy" id="1798401"/>
    <lineage>
        <taxon>Bacteria</taxon>
        <taxon>Candidatus Gottesmaniibacteriota</taxon>
    </lineage>
</organism>
<accession>A0A1F6BGJ2</accession>
<proteinExistence type="predicted"/>
<dbReference type="AlphaFoldDB" id="A0A1F6BGJ2"/>
<sequence length="94" mass="10572">MCPARVESNEKMFFVPEGERIQDEQGYDLLPRIDRLALSGLLLEATELGFNINHLPFGASWQRVEYDRLTLVLPGGTKITPLTNAELAQTLRVS</sequence>
<name>A0A1F6BGJ2_9BACT</name>